<dbReference type="InterPro" id="IPR000933">
    <property type="entry name" value="Glyco_hydro_29"/>
</dbReference>
<dbReference type="PRINTS" id="PR00741">
    <property type="entry name" value="GLHYDRLASE29"/>
</dbReference>
<dbReference type="GO" id="GO:0016139">
    <property type="term" value="P:glycoside catabolic process"/>
    <property type="evidence" value="ECO:0007669"/>
    <property type="project" value="TreeGrafter"/>
</dbReference>
<dbReference type="PATRIC" id="fig|1515334.3.peg.3913"/>
<dbReference type="PANTHER" id="PTHR10030:SF37">
    <property type="entry name" value="ALPHA-L-FUCOSIDASE-RELATED"/>
    <property type="match status" value="1"/>
</dbReference>
<comment type="caution">
    <text evidence="9">The sequence shown here is derived from an EMBL/GenBank/DDBJ whole genome shotgun (WGS) entry which is preliminary data.</text>
</comment>
<dbReference type="SMART" id="SM00812">
    <property type="entry name" value="Alpha_L_fucos"/>
    <property type="match status" value="1"/>
</dbReference>
<keyword evidence="5" id="KW-0378">Hydrolase</keyword>
<comment type="function">
    <text evidence="1">Alpha-L-fucosidase is responsible for hydrolyzing the alpha-1,6-linked fucose joined to the reducing-end N-acetylglucosamine of the carbohydrate moieties of glycoproteins.</text>
</comment>
<gene>
    <name evidence="9" type="ORF">OA50_03885</name>
</gene>
<organism evidence="9 10">
    <name type="scientific">Mameliella alba</name>
    <dbReference type="NCBI Taxonomy" id="561184"/>
    <lineage>
        <taxon>Bacteria</taxon>
        <taxon>Pseudomonadati</taxon>
        <taxon>Pseudomonadota</taxon>
        <taxon>Alphaproteobacteria</taxon>
        <taxon>Rhodobacterales</taxon>
        <taxon>Roseobacteraceae</taxon>
        <taxon>Mameliella</taxon>
    </lineage>
</organism>
<dbReference type="Proteomes" id="UP000030960">
    <property type="component" value="Unassembled WGS sequence"/>
</dbReference>
<dbReference type="InterPro" id="IPR057739">
    <property type="entry name" value="Glyco_hydro_29_N"/>
</dbReference>
<proteinExistence type="inferred from homology"/>
<dbReference type="GO" id="GO:0004560">
    <property type="term" value="F:alpha-L-fucosidase activity"/>
    <property type="evidence" value="ECO:0007669"/>
    <property type="project" value="InterPro"/>
</dbReference>
<evidence type="ECO:0000256" key="1">
    <source>
        <dbReference type="ARBA" id="ARBA00004071"/>
    </source>
</evidence>
<dbReference type="PIRSF" id="PIRSF001092">
    <property type="entry name" value="Alpha-L-fucosidase"/>
    <property type="match status" value="1"/>
</dbReference>
<evidence type="ECO:0000256" key="4">
    <source>
        <dbReference type="ARBA" id="ARBA00022729"/>
    </source>
</evidence>
<dbReference type="InterPro" id="IPR017853">
    <property type="entry name" value="GH"/>
</dbReference>
<evidence type="ECO:0000256" key="6">
    <source>
        <dbReference type="ARBA" id="ARBA00023295"/>
    </source>
</evidence>
<dbReference type="GO" id="GO:0006004">
    <property type="term" value="P:fucose metabolic process"/>
    <property type="evidence" value="ECO:0007669"/>
    <property type="project" value="InterPro"/>
</dbReference>
<dbReference type="InterPro" id="IPR016286">
    <property type="entry name" value="FUC_metazoa-typ"/>
</dbReference>
<dbReference type="PANTHER" id="PTHR10030">
    <property type="entry name" value="ALPHA-L-FUCOSIDASE"/>
    <property type="match status" value="1"/>
</dbReference>
<sequence length="440" mass="50841">MNVSLEGNKNGRARTEWFTHSRLGLFIHWGIFSGSGYEGSWGIYRDEQTLDDYSRYFERFDPDLFDPKDWAKRARKAGMKYVVIMTKHHDGFCLWDSKYTEYKAPMTPGGKDVLTPIVDAFREEGLRIGFYYSLLDWNHPHFPIDPIHPLRNLPDVLQKNRNRDIKIYQQYMKDQITELLTQFGAIDYLWFDFSYSEWGELREPGKSHNDWDSAGLLDLINTLQPDCLVNDRLGLPLRGGYFPDVMTPEQYVPLSTWEANGAEVVWESCLTLGGMWAYSNRDWEQKSPGQLIRSLVDIVSQSGNMLLNVGPTARGEFSKTQKKQLKALQYWMRRHQRAIVGCGASDFSAPKDCRYTQSGNKLYLHVFSWPIGRIHLQGLGDRVVSAKFVHDDSDVKVVRYKSEDEDYWVPKVPPGTVSLEVPIKRPTKFVTVIEIMLAPD</sequence>
<dbReference type="EMBL" id="JSUQ01000016">
    <property type="protein sequence ID" value="KHQ51722.1"/>
    <property type="molecule type" value="Genomic_DNA"/>
</dbReference>
<evidence type="ECO:0000259" key="8">
    <source>
        <dbReference type="Pfam" id="PF01120"/>
    </source>
</evidence>
<name>A0A0B3RUE7_9RHOB</name>
<dbReference type="Gene3D" id="3.20.20.80">
    <property type="entry name" value="Glycosidases"/>
    <property type="match status" value="1"/>
</dbReference>
<evidence type="ECO:0000313" key="10">
    <source>
        <dbReference type="Proteomes" id="UP000030960"/>
    </source>
</evidence>
<dbReference type="EC" id="3.2.1.51" evidence="3"/>
<evidence type="ECO:0000256" key="5">
    <source>
        <dbReference type="ARBA" id="ARBA00022801"/>
    </source>
</evidence>
<dbReference type="Pfam" id="PF01120">
    <property type="entry name" value="Alpha_L_fucos"/>
    <property type="match status" value="1"/>
</dbReference>
<dbReference type="RefSeq" id="WP_082024702.1">
    <property type="nucleotide sequence ID" value="NZ_JSUQ01000016.1"/>
</dbReference>
<dbReference type="SUPFAM" id="SSF51445">
    <property type="entry name" value="(Trans)glycosidases"/>
    <property type="match status" value="1"/>
</dbReference>
<keyword evidence="10" id="KW-1185">Reference proteome</keyword>
<reference evidence="9 10" key="1">
    <citation type="submission" date="2014-10" db="EMBL/GenBank/DDBJ databases">
        <title>Genome sequence of Ponticoccus sp. strain UMTAT08 isolated from clonal culture of toxic dinoflagellate Alexandrium tamiyavanichii.</title>
        <authorList>
            <person name="Gan H.Y."/>
            <person name="Muhd D.-D."/>
            <person name="Mohd Noor M.E."/>
            <person name="Yeong Y.S."/>
            <person name="Usup G."/>
        </authorList>
    </citation>
    <scope>NUCLEOTIDE SEQUENCE [LARGE SCALE GENOMIC DNA]</scope>
    <source>
        <strain evidence="9 10">UMTAT08</strain>
    </source>
</reference>
<dbReference type="OrthoDB" id="7176684at2"/>
<dbReference type="GO" id="GO:0005764">
    <property type="term" value="C:lysosome"/>
    <property type="evidence" value="ECO:0007669"/>
    <property type="project" value="TreeGrafter"/>
</dbReference>
<keyword evidence="4" id="KW-0732">Signal</keyword>
<accession>A0A0B3RUE7</accession>
<protein>
    <recommendedName>
        <fullName evidence="3">alpha-L-fucosidase</fullName>
        <ecNumber evidence="3">3.2.1.51</ecNumber>
    </recommendedName>
</protein>
<feature type="site" description="May be important for catalysis" evidence="7">
    <location>
        <position position="269"/>
    </location>
</feature>
<keyword evidence="6" id="KW-0326">Glycosidase</keyword>
<evidence type="ECO:0000256" key="3">
    <source>
        <dbReference type="ARBA" id="ARBA00012662"/>
    </source>
</evidence>
<evidence type="ECO:0000313" key="9">
    <source>
        <dbReference type="EMBL" id="KHQ51722.1"/>
    </source>
</evidence>
<evidence type="ECO:0000256" key="2">
    <source>
        <dbReference type="ARBA" id="ARBA00007951"/>
    </source>
</evidence>
<dbReference type="AlphaFoldDB" id="A0A0B3RUE7"/>
<evidence type="ECO:0000256" key="7">
    <source>
        <dbReference type="PIRSR" id="PIRSR001092-1"/>
    </source>
</evidence>
<feature type="domain" description="Glycoside hydrolase family 29 N-terminal" evidence="8">
    <location>
        <begin position="10"/>
        <end position="335"/>
    </location>
</feature>
<comment type="similarity">
    <text evidence="2">Belongs to the glycosyl hydrolase 29 family.</text>
</comment>